<dbReference type="Proteomes" id="UP000011731">
    <property type="component" value="Unassembled WGS sequence"/>
</dbReference>
<dbReference type="GO" id="GO:0030638">
    <property type="term" value="P:polyketide metabolic process"/>
    <property type="evidence" value="ECO:0007669"/>
    <property type="project" value="InterPro"/>
</dbReference>
<dbReference type="SUPFAM" id="SSF54427">
    <property type="entry name" value="NTF2-like"/>
    <property type="match status" value="1"/>
</dbReference>
<keyword evidence="2" id="KW-1185">Reference proteome</keyword>
<protein>
    <recommendedName>
        <fullName evidence="3">SnoaL-like domain-containing protein</fullName>
    </recommendedName>
</protein>
<evidence type="ECO:0000313" key="1">
    <source>
        <dbReference type="EMBL" id="EME51044.1"/>
    </source>
</evidence>
<gene>
    <name evidence="1" type="ORF">G352_26437</name>
</gene>
<dbReference type="EMBL" id="AOEX01000104">
    <property type="protein sequence ID" value="EME51044.1"/>
    <property type="molecule type" value="Genomic_DNA"/>
</dbReference>
<name>M2YRV4_9NOCA</name>
<dbReference type="Gene3D" id="3.10.450.50">
    <property type="match status" value="1"/>
</dbReference>
<dbReference type="AlphaFoldDB" id="M2YRV4"/>
<evidence type="ECO:0008006" key="3">
    <source>
        <dbReference type="Google" id="ProtNLM"/>
    </source>
</evidence>
<dbReference type="PANTHER" id="PTHR38436:SF1">
    <property type="entry name" value="ESTER CYCLASE"/>
    <property type="match status" value="1"/>
</dbReference>
<reference evidence="1 2" key="1">
    <citation type="journal article" date="2013" name="Genome Announc.">
        <title>Draft Genome Sequence of Rhodococcus ruber Strain BKS 20-38.</title>
        <authorList>
            <person name="Bala M."/>
            <person name="Kumar S."/>
            <person name="Raghava G.P."/>
            <person name="Mayilraj S."/>
        </authorList>
    </citation>
    <scope>NUCLEOTIDE SEQUENCE [LARGE SCALE GENOMIC DNA]</scope>
    <source>
        <strain evidence="1 2">BKS 20-38</strain>
    </source>
</reference>
<sequence>MTPEIATVTALYDAWNRRDIEAWVQSFTLEATWTNLPTGETHAGPDGMAQNYRNWDEPFPNGTCEKLTFAEGNGFVVTEFIAVGTHTGRMAGPNGDIEPTGRTLTVPFCDLHRVEGDRITATRRYWDQLTAFTQLGLL</sequence>
<proteinExistence type="predicted"/>
<dbReference type="InterPro" id="IPR032710">
    <property type="entry name" value="NTF2-like_dom_sf"/>
</dbReference>
<dbReference type="PATRIC" id="fig|1278076.4.peg.5426"/>
<dbReference type="Pfam" id="PF07366">
    <property type="entry name" value="SnoaL"/>
    <property type="match status" value="1"/>
</dbReference>
<comment type="caution">
    <text evidence="1">The sequence shown here is derived from an EMBL/GenBank/DDBJ whole genome shotgun (WGS) entry which is preliminary data.</text>
</comment>
<dbReference type="PANTHER" id="PTHR38436">
    <property type="entry name" value="POLYKETIDE CYCLASE SNOAL-LIKE DOMAIN"/>
    <property type="match status" value="1"/>
</dbReference>
<dbReference type="InterPro" id="IPR009959">
    <property type="entry name" value="Cyclase_SnoaL-like"/>
</dbReference>
<accession>M2YRV4</accession>
<dbReference type="RefSeq" id="WP_003939345.1">
    <property type="nucleotide sequence ID" value="NZ_AOEX01000104.1"/>
</dbReference>
<evidence type="ECO:0000313" key="2">
    <source>
        <dbReference type="Proteomes" id="UP000011731"/>
    </source>
</evidence>
<organism evidence="1 2">
    <name type="scientific">Rhodococcus ruber BKS 20-38</name>
    <dbReference type="NCBI Taxonomy" id="1278076"/>
    <lineage>
        <taxon>Bacteria</taxon>
        <taxon>Bacillati</taxon>
        <taxon>Actinomycetota</taxon>
        <taxon>Actinomycetes</taxon>
        <taxon>Mycobacteriales</taxon>
        <taxon>Nocardiaceae</taxon>
        <taxon>Rhodococcus</taxon>
    </lineage>
</organism>